<dbReference type="AlphaFoldDB" id="A0A3S4UWQ0"/>
<sequence length="451" mass="50986">MTNPNGSLDPRSLLPGQDDDWVMYPLDEFAVTTVTEVITGLVGSAGIDLDLKPADLMSNLNARTDPNADPMVAKKAAADKPSPFRLKPGVFFHAPRLLFKVLRHDPARWQREERSFRNRIKLFKHRTAQAGSLSDKELARLAEDIVDLFRTCLHDGAMYYGLGLVWMYWRTARLLRKRSNAGGELTENVAAYFLQLLLTDQKNPLSPLFEQFRKLSADTQEVDLQAFVVSIPDSAFMTANTSRDIEKAIFKKLRALPKGQQIETQVDALLADLPVAPEAVDWPFSPRPQLPFRLLVALLSSEPIEGLDELLTDEDAAKQVAKKLPFRKRPPWRWNVAKTRGLMAGAVGTVFLLLEIIPVLQRALSEVAQRLLRRRQVEVAEDLMLLRFDDILKALVDQADRQDLVLENHHAHIKKLTARRRARQLEAKETKTLREDNNETPVSLDGLTSEP</sequence>
<evidence type="ECO:0000313" key="3">
    <source>
        <dbReference type="Proteomes" id="UP000273044"/>
    </source>
</evidence>
<protein>
    <submittedName>
        <fullName evidence="2">Uncharacterized protein</fullName>
    </submittedName>
</protein>
<dbReference type="EMBL" id="LR134406">
    <property type="protein sequence ID" value="VEH71621.1"/>
    <property type="molecule type" value="Genomic_DNA"/>
</dbReference>
<feature type="compositionally biased region" description="Basic and acidic residues" evidence="1">
    <location>
        <begin position="428"/>
        <end position="437"/>
    </location>
</feature>
<accession>A0A3S4UWQ0</accession>
<dbReference type="RefSeq" id="WP_061787505.1">
    <property type="nucleotide sequence ID" value="NZ_LR134406.1"/>
</dbReference>
<organism evidence="2 3">
    <name type="scientific">Arachnia propionica</name>
    <dbReference type="NCBI Taxonomy" id="1750"/>
    <lineage>
        <taxon>Bacteria</taxon>
        <taxon>Bacillati</taxon>
        <taxon>Actinomycetota</taxon>
        <taxon>Actinomycetes</taxon>
        <taxon>Propionibacteriales</taxon>
        <taxon>Propionibacteriaceae</taxon>
        <taxon>Arachnia</taxon>
    </lineage>
</organism>
<proteinExistence type="predicted"/>
<dbReference type="Proteomes" id="UP000273044">
    <property type="component" value="Chromosome"/>
</dbReference>
<dbReference type="GeneID" id="64408555"/>
<feature type="region of interest" description="Disordered" evidence="1">
    <location>
        <begin position="428"/>
        <end position="451"/>
    </location>
</feature>
<evidence type="ECO:0000256" key="1">
    <source>
        <dbReference type="SAM" id="MobiDB-lite"/>
    </source>
</evidence>
<evidence type="ECO:0000313" key="2">
    <source>
        <dbReference type="EMBL" id="VEH71621.1"/>
    </source>
</evidence>
<gene>
    <name evidence="2" type="ORF">NCTC12967_02947</name>
</gene>
<reference evidence="2 3" key="1">
    <citation type="submission" date="2018-12" db="EMBL/GenBank/DDBJ databases">
        <authorList>
            <consortium name="Pathogen Informatics"/>
        </authorList>
    </citation>
    <scope>NUCLEOTIDE SEQUENCE [LARGE SCALE GENOMIC DNA]</scope>
    <source>
        <strain evidence="2 3">NCTC12967</strain>
    </source>
</reference>
<keyword evidence="3" id="KW-1185">Reference proteome</keyword>
<name>A0A3S4UWQ0_9ACTN</name>